<dbReference type="Proteomes" id="UP000177169">
    <property type="component" value="Unassembled WGS sequence"/>
</dbReference>
<protein>
    <submittedName>
        <fullName evidence="1">Uncharacterized protein</fullName>
    </submittedName>
</protein>
<organism evidence="1 2">
    <name type="scientific">Candidatus Woesebacteria bacterium RIFCSPHIGHO2_02_FULL_39_13</name>
    <dbReference type="NCBI Taxonomy" id="1802505"/>
    <lineage>
        <taxon>Bacteria</taxon>
        <taxon>Candidatus Woeseibacteriota</taxon>
    </lineage>
</organism>
<proteinExistence type="predicted"/>
<reference evidence="1 2" key="1">
    <citation type="journal article" date="2016" name="Nat. Commun.">
        <title>Thousands of microbial genomes shed light on interconnected biogeochemical processes in an aquifer system.</title>
        <authorList>
            <person name="Anantharaman K."/>
            <person name="Brown C.T."/>
            <person name="Hug L.A."/>
            <person name="Sharon I."/>
            <person name="Castelle C.J."/>
            <person name="Probst A.J."/>
            <person name="Thomas B.C."/>
            <person name="Singh A."/>
            <person name="Wilkins M.J."/>
            <person name="Karaoz U."/>
            <person name="Brodie E.L."/>
            <person name="Williams K.H."/>
            <person name="Hubbard S.S."/>
            <person name="Banfield J.F."/>
        </authorList>
    </citation>
    <scope>NUCLEOTIDE SEQUENCE [LARGE SCALE GENOMIC DNA]</scope>
</reference>
<gene>
    <name evidence="1" type="ORF">A3D01_04270</name>
</gene>
<sequence length="228" mass="24615">MSNKQDQQKRIELIWLFFEPYRVSLLPSHAKLANWIEKSLKGEDPGAMPVGTVIIWKDRVKIRQCDGKAAVAYLAEQLYAAAGRRLTAPSNNTFTIDVIYDPVKHQIIVPSVHGSERDPWTHSTASALEPALRPLIIPRLRKLGTVPEQELDAMNGKVPVAVEEVPSLVAETATDDVVSSGPGKNGSGQAEIVPVDYVDPETGEVNGGNTVVGVVPPAVGKVKKGKGK</sequence>
<evidence type="ECO:0000313" key="1">
    <source>
        <dbReference type="EMBL" id="OGM32371.1"/>
    </source>
</evidence>
<dbReference type="AlphaFoldDB" id="A0A1F7YYL4"/>
<accession>A0A1F7YYL4</accession>
<name>A0A1F7YYL4_9BACT</name>
<evidence type="ECO:0000313" key="2">
    <source>
        <dbReference type="Proteomes" id="UP000177169"/>
    </source>
</evidence>
<dbReference type="EMBL" id="MGGR01000032">
    <property type="protein sequence ID" value="OGM32371.1"/>
    <property type="molecule type" value="Genomic_DNA"/>
</dbReference>
<comment type="caution">
    <text evidence="1">The sequence shown here is derived from an EMBL/GenBank/DDBJ whole genome shotgun (WGS) entry which is preliminary data.</text>
</comment>